<evidence type="ECO:0000313" key="2">
    <source>
        <dbReference type="Proteomes" id="UP000617402"/>
    </source>
</evidence>
<evidence type="ECO:0000313" key="1">
    <source>
        <dbReference type="EMBL" id="MBC9785848.1"/>
    </source>
</evidence>
<protein>
    <submittedName>
        <fullName evidence="1">Helix-turn-helix domain-containing protein</fullName>
    </submittedName>
</protein>
<dbReference type="RefSeq" id="WP_188041285.1">
    <property type="nucleotide sequence ID" value="NZ_JACVHF010000020.1"/>
</dbReference>
<accession>A0ABR7T4Z0</accession>
<proteinExistence type="predicted"/>
<sequence>MSNIQVGLFLKLHLDMINKGMLTALGPKRFTTLVVLASFMNEKGECYPTQAQVAKKLGVLPRTAFDYIHDLLDFRWNGKPIIERRKEYIPGKGIQERSIYRLLPLSQVTMFNGTVEPIQAQDSTDCSNEQVSDCPNDQLYDCPNGQLHDCPNDQPYTCSNDQLYTCPNLRCNKKPINKNQLTRTDTGQQAEMTVEKETTELSGPKDVIESFCQKYRERYNVNYSVNWGRDVPHAKKLLADFTFPQIQTMFDTVFERFDTTWKTDKYPRPSLGQLATWLGNKALALSQEADKSSVPTVKEFGGRDPYQMLQEVSNMGRRKAG</sequence>
<name>A0ABR7T4Z0_HELCL</name>
<dbReference type="Proteomes" id="UP000617402">
    <property type="component" value="Unassembled WGS sequence"/>
</dbReference>
<keyword evidence="2" id="KW-1185">Reference proteome</keyword>
<dbReference type="EMBL" id="JACVHF010000020">
    <property type="protein sequence ID" value="MBC9785848.1"/>
    <property type="molecule type" value="Genomic_DNA"/>
</dbReference>
<dbReference type="Gene3D" id="1.10.10.10">
    <property type="entry name" value="Winged helix-like DNA-binding domain superfamily/Winged helix DNA-binding domain"/>
    <property type="match status" value="1"/>
</dbReference>
<dbReference type="InterPro" id="IPR036388">
    <property type="entry name" value="WH-like_DNA-bd_sf"/>
</dbReference>
<organism evidence="1 2">
    <name type="scientific">Heliobacterium chlorum</name>
    <dbReference type="NCBI Taxonomy" id="2698"/>
    <lineage>
        <taxon>Bacteria</taxon>
        <taxon>Bacillati</taxon>
        <taxon>Bacillota</taxon>
        <taxon>Clostridia</taxon>
        <taxon>Eubacteriales</taxon>
        <taxon>Heliobacteriaceae</taxon>
        <taxon>Heliobacterium</taxon>
    </lineage>
</organism>
<dbReference type="Pfam" id="PF13730">
    <property type="entry name" value="HTH_36"/>
    <property type="match status" value="1"/>
</dbReference>
<reference evidence="1 2" key="1">
    <citation type="submission" date="2020-07" db="EMBL/GenBank/DDBJ databases">
        <title>Draft whole-genome sequence of Heliobacterium chlorum DSM 3682, type strain.</title>
        <authorList>
            <person name="Kyndt J.A."/>
            <person name="Meyer T.E."/>
            <person name="Imhoff J.F."/>
        </authorList>
    </citation>
    <scope>NUCLEOTIDE SEQUENCE [LARGE SCALE GENOMIC DNA]</scope>
    <source>
        <strain evidence="1 2">DSM 3682</strain>
    </source>
</reference>
<comment type="caution">
    <text evidence="1">The sequence shown here is derived from an EMBL/GenBank/DDBJ whole genome shotgun (WGS) entry which is preliminary data.</text>
</comment>
<gene>
    <name evidence="1" type="ORF">H1S01_15285</name>
</gene>